<evidence type="ECO:0000313" key="2">
    <source>
        <dbReference type="Proteomes" id="UP000534783"/>
    </source>
</evidence>
<sequence>MGERQRRVKMAQTLHLSAALLYYTGEDPLPAEAIHYWQIHPIEMSEKGIPLLREGRPVQMKDLESLCKATLPNLIQNVGWIDPALLAYGAGVEGPLVFFRPEVRRPIYFGRQTSLKSGMVLWPSLVMVAFCRKLYVFATKGRMRPTQSTSLLMAPFLNVDVHHEVCLGSSRLPNGCRPQNMEAWAEAFYASAFTHNNAPDHHFLKKGTMVELWEALLSGKLKRFPYHLLKPAGITLRQLLQRIGLDECKR</sequence>
<keyword evidence="2" id="KW-1185">Reference proteome</keyword>
<name>A0A7X6IAB9_9BACT</name>
<dbReference type="Pfam" id="PF14460">
    <property type="entry name" value="Prok-E2_D"/>
    <property type="match status" value="1"/>
</dbReference>
<accession>A0A7X6IAB9</accession>
<gene>
    <name evidence="1" type="ORF">MNODULE_05630</name>
</gene>
<evidence type="ECO:0000313" key="1">
    <source>
        <dbReference type="EMBL" id="NKE70224.1"/>
    </source>
</evidence>
<dbReference type="NCBIfam" id="TIGR03737">
    <property type="entry name" value="PRTRC_B"/>
    <property type="match status" value="1"/>
</dbReference>
<protein>
    <submittedName>
        <fullName evidence="1">PRTRC system protein B</fullName>
    </submittedName>
</protein>
<comment type="caution">
    <text evidence="1">The sequence shown here is derived from an EMBL/GenBank/DDBJ whole genome shotgun (WGS) entry which is preliminary data.</text>
</comment>
<dbReference type="InterPro" id="IPR032787">
    <property type="entry name" value="Prok-E2_D"/>
</dbReference>
<dbReference type="EMBL" id="VTOW01000001">
    <property type="protein sequence ID" value="NKE70224.1"/>
    <property type="molecule type" value="Genomic_DNA"/>
</dbReference>
<reference evidence="1 2" key="1">
    <citation type="journal article" date="2020" name="Nature">
        <title>Bacterial chemolithoautotrophy via manganese oxidation.</title>
        <authorList>
            <person name="Yu H."/>
            <person name="Leadbetter J.R."/>
        </authorList>
    </citation>
    <scope>NUCLEOTIDE SEQUENCE [LARGE SCALE GENOMIC DNA]</scope>
    <source>
        <strain evidence="1 2">Mn-1</strain>
    </source>
</reference>
<proteinExistence type="predicted"/>
<dbReference type="Proteomes" id="UP000534783">
    <property type="component" value="Unassembled WGS sequence"/>
</dbReference>
<dbReference type="InterPro" id="IPR022280">
    <property type="entry name" value="PRTRC_protein-B"/>
</dbReference>
<dbReference type="AlphaFoldDB" id="A0A7X6IAB9"/>
<organism evidence="1 2">
    <name type="scientific">Candidatus Manganitrophus noduliformans</name>
    <dbReference type="NCBI Taxonomy" id="2606439"/>
    <lineage>
        <taxon>Bacteria</taxon>
        <taxon>Pseudomonadati</taxon>
        <taxon>Nitrospirota</taxon>
        <taxon>Nitrospiria</taxon>
        <taxon>Candidatus Troglogloeales</taxon>
        <taxon>Candidatus Manganitrophaceae</taxon>
        <taxon>Candidatus Manganitrophus</taxon>
    </lineage>
</organism>